<dbReference type="PANTHER" id="PTHR24049:SF22">
    <property type="entry name" value="DROSOPHILA CRUMBS HOMOLOG"/>
    <property type="match status" value="1"/>
</dbReference>
<dbReference type="CDD" id="cd00054">
    <property type="entry name" value="EGF_CA"/>
    <property type="match status" value="1"/>
</dbReference>
<name>A0A183IQR4_9BILA</name>
<keyword evidence="4 6" id="KW-1015">Disulfide bond</keyword>
<dbReference type="InterPro" id="IPR013320">
    <property type="entry name" value="ConA-like_dom_sf"/>
</dbReference>
<keyword evidence="11" id="KW-1185">Reference proteome</keyword>
<dbReference type="InterPro" id="IPR001791">
    <property type="entry name" value="Laminin_G"/>
</dbReference>
<proteinExistence type="predicted"/>
<keyword evidence="5" id="KW-0325">Glycoprotein</keyword>
<evidence type="ECO:0000256" key="5">
    <source>
        <dbReference type="ARBA" id="ARBA00023180"/>
    </source>
</evidence>
<dbReference type="PROSITE" id="PS50026">
    <property type="entry name" value="EGF_3"/>
    <property type="match status" value="2"/>
</dbReference>
<evidence type="ECO:0000313" key="10">
    <source>
        <dbReference type="EMBL" id="VDP08798.1"/>
    </source>
</evidence>
<gene>
    <name evidence="10" type="ORF">SBAD_LOCUS5961</name>
</gene>
<evidence type="ECO:0000259" key="8">
    <source>
        <dbReference type="PROSITE" id="PS50025"/>
    </source>
</evidence>
<dbReference type="EMBL" id="UZAM01009378">
    <property type="protein sequence ID" value="VDP08798.1"/>
    <property type="molecule type" value="Genomic_DNA"/>
</dbReference>
<evidence type="ECO:0000256" key="4">
    <source>
        <dbReference type="ARBA" id="ARBA00023157"/>
    </source>
</evidence>
<keyword evidence="2" id="KW-0732">Signal</keyword>
<dbReference type="SUPFAM" id="SSF57196">
    <property type="entry name" value="EGF/Laminin"/>
    <property type="match status" value="2"/>
</dbReference>
<dbReference type="Pfam" id="PF00008">
    <property type="entry name" value="EGF"/>
    <property type="match status" value="1"/>
</dbReference>
<dbReference type="PANTHER" id="PTHR24049">
    <property type="entry name" value="CRUMBS FAMILY MEMBER"/>
    <property type="match status" value="1"/>
</dbReference>
<dbReference type="AlphaFoldDB" id="A0A183IQR4"/>
<reference evidence="10 11" key="2">
    <citation type="submission" date="2018-11" db="EMBL/GenBank/DDBJ databases">
        <authorList>
            <consortium name="Pathogen Informatics"/>
        </authorList>
    </citation>
    <scope>NUCLEOTIDE SEQUENCE [LARGE SCALE GENOMIC DNA]</scope>
</reference>
<evidence type="ECO:0000256" key="7">
    <source>
        <dbReference type="PROSITE-ProRule" id="PRU00122"/>
    </source>
</evidence>
<dbReference type="CDD" id="cd00110">
    <property type="entry name" value="LamG"/>
    <property type="match status" value="1"/>
</dbReference>
<sequence>MSNGLITLRFDFGSGEQVIRMNSPKVADGSWHHLRFTYRRDFESRTSVSATSTTLNLGDQFWAWFGGEVVRNGFVGCLRNIMVDSFVLPIGDPVTNLYNVRLNCDDNRDAMSSITTDADEHRRHHCEPGFCLNGGTCIEDDQGGSGDHACICPANHGGLRCEISAMWCERDPCLNGGSCETLRNGYRCRCTPGYTGI</sequence>
<feature type="domain" description="EGF-like" evidence="9">
    <location>
        <begin position="122"/>
        <end position="162"/>
    </location>
</feature>
<dbReference type="WBParaSite" id="SBAD_0000619601-mRNA-1">
    <property type="protein sequence ID" value="SBAD_0000619601-mRNA-1"/>
    <property type="gene ID" value="SBAD_0000619601"/>
</dbReference>
<dbReference type="GO" id="GO:0045197">
    <property type="term" value="P:establishment or maintenance of epithelial cell apical/basal polarity"/>
    <property type="evidence" value="ECO:0007669"/>
    <property type="project" value="TreeGrafter"/>
</dbReference>
<protein>
    <submittedName>
        <fullName evidence="12">LAM_G_DOMAIN domain-containing protein</fullName>
    </submittedName>
</protein>
<feature type="domain" description="Laminin G" evidence="8">
    <location>
        <begin position="1"/>
        <end position="104"/>
    </location>
</feature>
<dbReference type="GO" id="GO:0005886">
    <property type="term" value="C:plasma membrane"/>
    <property type="evidence" value="ECO:0007669"/>
    <property type="project" value="TreeGrafter"/>
</dbReference>
<dbReference type="GO" id="GO:0007157">
    <property type="term" value="P:heterophilic cell-cell adhesion via plasma membrane cell adhesion molecules"/>
    <property type="evidence" value="ECO:0007669"/>
    <property type="project" value="TreeGrafter"/>
</dbReference>
<evidence type="ECO:0000256" key="3">
    <source>
        <dbReference type="ARBA" id="ARBA00022737"/>
    </source>
</evidence>
<dbReference type="FunFam" id="2.10.25.10:FF:000012">
    <property type="entry name" value="Delta-like protein"/>
    <property type="match status" value="1"/>
</dbReference>
<dbReference type="PROSITE" id="PS50025">
    <property type="entry name" value="LAM_G_DOMAIN"/>
    <property type="match status" value="1"/>
</dbReference>
<evidence type="ECO:0000259" key="9">
    <source>
        <dbReference type="PROSITE" id="PS50026"/>
    </source>
</evidence>
<organism evidence="12">
    <name type="scientific">Soboliphyme baturini</name>
    <dbReference type="NCBI Taxonomy" id="241478"/>
    <lineage>
        <taxon>Eukaryota</taxon>
        <taxon>Metazoa</taxon>
        <taxon>Ecdysozoa</taxon>
        <taxon>Nematoda</taxon>
        <taxon>Enoplea</taxon>
        <taxon>Dorylaimia</taxon>
        <taxon>Dioctophymatida</taxon>
        <taxon>Dioctophymatoidea</taxon>
        <taxon>Soboliphymatidae</taxon>
        <taxon>Soboliphyme</taxon>
    </lineage>
</organism>
<keyword evidence="3" id="KW-0677">Repeat</keyword>
<dbReference type="Pfam" id="PF02210">
    <property type="entry name" value="Laminin_G_2"/>
    <property type="match status" value="1"/>
</dbReference>
<evidence type="ECO:0000313" key="11">
    <source>
        <dbReference type="Proteomes" id="UP000270296"/>
    </source>
</evidence>
<evidence type="ECO:0000313" key="12">
    <source>
        <dbReference type="WBParaSite" id="SBAD_0000619601-mRNA-1"/>
    </source>
</evidence>
<dbReference type="InterPro" id="IPR000742">
    <property type="entry name" value="EGF"/>
</dbReference>
<evidence type="ECO:0000256" key="1">
    <source>
        <dbReference type="ARBA" id="ARBA00022536"/>
    </source>
</evidence>
<reference evidence="12" key="1">
    <citation type="submission" date="2016-06" db="UniProtKB">
        <authorList>
            <consortium name="WormBaseParasite"/>
        </authorList>
    </citation>
    <scope>IDENTIFICATION</scope>
</reference>
<evidence type="ECO:0000256" key="6">
    <source>
        <dbReference type="PROSITE-ProRule" id="PRU00076"/>
    </source>
</evidence>
<dbReference type="Gene3D" id="2.60.120.200">
    <property type="match status" value="1"/>
</dbReference>
<dbReference type="InterPro" id="IPR051022">
    <property type="entry name" value="Notch_Cell-Fate_Det"/>
</dbReference>
<comment type="caution">
    <text evidence="6">Lacks conserved residue(s) required for the propagation of feature annotation.</text>
</comment>
<feature type="disulfide bond" evidence="6">
    <location>
        <begin position="152"/>
        <end position="161"/>
    </location>
</feature>
<feature type="domain" description="EGF-like" evidence="9">
    <location>
        <begin position="164"/>
        <end position="197"/>
    </location>
</feature>
<dbReference type="SUPFAM" id="SSF49899">
    <property type="entry name" value="Concanavalin A-like lectins/glucanases"/>
    <property type="match status" value="1"/>
</dbReference>
<dbReference type="GO" id="GO:0045597">
    <property type="term" value="P:positive regulation of cell differentiation"/>
    <property type="evidence" value="ECO:0007669"/>
    <property type="project" value="UniProtKB-ARBA"/>
</dbReference>
<dbReference type="OrthoDB" id="2121828at2759"/>
<dbReference type="Gene3D" id="2.10.25.10">
    <property type="entry name" value="Laminin"/>
    <property type="match status" value="2"/>
</dbReference>
<keyword evidence="1 6" id="KW-0245">EGF-like domain</keyword>
<dbReference type="GO" id="GO:0032991">
    <property type="term" value="C:protein-containing complex"/>
    <property type="evidence" value="ECO:0007669"/>
    <property type="project" value="TreeGrafter"/>
</dbReference>
<feature type="disulfide bond" evidence="7">
    <location>
        <begin position="77"/>
        <end position="104"/>
    </location>
</feature>
<evidence type="ECO:0000256" key="2">
    <source>
        <dbReference type="ARBA" id="ARBA00022729"/>
    </source>
</evidence>
<dbReference type="Proteomes" id="UP000270296">
    <property type="component" value="Unassembled WGS sequence"/>
</dbReference>
<dbReference type="PROSITE" id="PS00022">
    <property type="entry name" value="EGF_1"/>
    <property type="match status" value="1"/>
</dbReference>
<dbReference type="SMART" id="SM00181">
    <property type="entry name" value="EGF"/>
    <property type="match status" value="2"/>
</dbReference>
<accession>A0A183IQR4</accession>